<dbReference type="InterPro" id="IPR042099">
    <property type="entry name" value="ANL_N_sf"/>
</dbReference>
<gene>
    <name evidence="3" type="ORF">R4315_29560</name>
</gene>
<evidence type="ECO:0000313" key="4">
    <source>
        <dbReference type="Proteomes" id="UP001185863"/>
    </source>
</evidence>
<protein>
    <submittedName>
        <fullName evidence="3">AMP-binding protein</fullName>
    </submittedName>
</protein>
<dbReference type="PANTHER" id="PTHR43767:SF1">
    <property type="entry name" value="NONRIBOSOMAL PEPTIDE SYNTHASE PES1 (EUROFUNG)-RELATED"/>
    <property type="match status" value="1"/>
</dbReference>
<dbReference type="GO" id="GO:0016878">
    <property type="term" value="F:acid-thiol ligase activity"/>
    <property type="evidence" value="ECO:0007669"/>
    <property type="project" value="UniProtKB-ARBA"/>
</dbReference>
<dbReference type="RefSeq" id="WP_317745073.1">
    <property type="nucleotide sequence ID" value="NZ_JAWLUP010000194.1"/>
</dbReference>
<dbReference type="Proteomes" id="UP001185863">
    <property type="component" value="Unassembled WGS sequence"/>
</dbReference>
<evidence type="ECO:0000259" key="2">
    <source>
        <dbReference type="Pfam" id="PF13193"/>
    </source>
</evidence>
<proteinExistence type="predicted"/>
<dbReference type="InterPro" id="IPR050237">
    <property type="entry name" value="ATP-dep_AMP-bd_enzyme"/>
</dbReference>
<organism evidence="3 4">
    <name type="scientific">Rhodococcus oxybenzonivorans</name>
    <dbReference type="NCBI Taxonomy" id="1990687"/>
    <lineage>
        <taxon>Bacteria</taxon>
        <taxon>Bacillati</taxon>
        <taxon>Actinomycetota</taxon>
        <taxon>Actinomycetes</taxon>
        <taxon>Mycobacteriales</taxon>
        <taxon>Nocardiaceae</taxon>
        <taxon>Rhodococcus</taxon>
    </lineage>
</organism>
<feature type="domain" description="AMP-dependent synthetase/ligase" evidence="1">
    <location>
        <begin position="6"/>
        <end position="365"/>
    </location>
</feature>
<dbReference type="Pfam" id="PF13193">
    <property type="entry name" value="AMP-binding_C"/>
    <property type="match status" value="1"/>
</dbReference>
<feature type="domain" description="AMP-binding enzyme C-terminal" evidence="2">
    <location>
        <begin position="423"/>
        <end position="501"/>
    </location>
</feature>
<sequence>MYPGRYATTHPDRPAIIMAPRGEVLTYADLDARANRLAALFRSEGLGPGDHIALFMENNMEMIVAMSAAERSGLFYTPVNSFLSASEAAYIIDDSQSRLVLTTAAKATVARDFPELCPKVTRWLMADADPGSIALTGPYESYSAAVAGFGTEPGEHERLGTPMFYSSGTTGRPKAIKRAVPEAHPGEILAIEDFGRKLFHLREGMRFLSPAPLYHSGPQSTVAIGLRLGATIVVMEKFDAEQYLELVEQHRITHSMVVPTMFSRMLKLPEDKRNHDISSLEVVVHGAAPCPVAVKEAMLDWWGPVIYEYYGGTEANGMCGCTPEEWLAHKGTVGRPFMGEPVILDDEGNECPPGVAGNIWFRGEGSGFEYFNDPGKTAEAKDPTGTMSRIGDIGYLDKDGFLYLTDRQAFVIISGGVNIYPQEIENLLVTHPKVMDAAVFGVPDEDFGEAVKAVIQAVDPAQADSGLAAELSEFCRANLAKFKCPRSFDFTDEMPRLPTGKLYKKPLRDAYWTTADAAASRA</sequence>
<dbReference type="InterPro" id="IPR000873">
    <property type="entry name" value="AMP-dep_synth/lig_dom"/>
</dbReference>
<dbReference type="AlphaFoldDB" id="A0AAE5A948"/>
<dbReference type="Pfam" id="PF00501">
    <property type="entry name" value="AMP-binding"/>
    <property type="match status" value="1"/>
</dbReference>
<reference evidence="3" key="1">
    <citation type="submission" date="2023-10" db="EMBL/GenBank/DDBJ databases">
        <title>Development of a sustainable strategy for remediation of hydrocarbon-contaminated territories based on the waste exchange concept.</title>
        <authorList>
            <person name="Krivoruchko A."/>
        </authorList>
    </citation>
    <scope>NUCLEOTIDE SEQUENCE</scope>
    <source>
        <strain evidence="3">IEGM 68</strain>
    </source>
</reference>
<dbReference type="Gene3D" id="3.40.50.12780">
    <property type="entry name" value="N-terminal domain of ligase-like"/>
    <property type="match status" value="1"/>
</dbReference>
<evidence type="ECO:0000259" key="1">
    <source>
        <dbReference type="Pfam" id="PF00501"/>
    </source>
</evidence>
<comment type="caution">
    <text evidence="3">The sequence shown here is derived from an EMBL/GenBank/DDBJ whole genome shotgun (WGS) entry which is preliminary data.</text>
</comment>
<dbReference type="Gene3D" id="3.30.300.30">
    <property type="match status" value="1"/>
</dbReference>
<dbReference type="SUPFAM" id="SSF56801">
    <property type="entry name" value="Acetyl-CoA synthetase-like"/>
    <property type="match status" value="1"/>
</dbReference>
<dbReference type="EMBL" id="JAWLUP010000194">
    <property type="protein sequence ID" value="MDV7268670.1"/>
    <property type="molecule type" value="Genomic_DNA"/>
</dbReference>
<evidence type="ECO:0000313" key="3">
    <source>
        <dbReference type="EMBL" id="MDV7268670.1"/>
    </source>
</evidence>
<name>A0AAE5A948_9NOCA</name>
<dbReference type="PANTHER" id="PTHR43767">
    <property type="entry name" value="LONG-CHAIN-FATTY-ACID--COA LIGASE"/>
    <property type="match status" value="1"/>
</dbReference>
<dbReference type="InterPro" id="IPR025110">
    <property type="entry name" value="AMP-bd_C"/>
</dbReference>
<accession>A0AAE5A948</accession>
<dbReference type="InterPro" id="IPR045851">
    <property type="entry name" value="AMP-bd_C_sf"/>
</dbReference>